<reference evidence="3" key="2">
    <citation type="journal article" date="2008" name="Nucleic Acids Res.">
        <title>The rice annotation project database (RAP-DB): 2008 update.</title>
        <authorList>
            <consortium name="The rice annotation project (RAP)"/>
        </authorList>
    </citation>
    <scope>GENOME REANNOTATION</scope>
    <source>
        <strain evidence="3">cv. Nipponbare</strain>
    </source>
</reference>
<evidence type="ECO:0000259" key="1">
    <source>
        <dbReference type="Pfam" id="PF03732"/>
    </source>
</evidence>
<name>Q6MWA8_ORYSJ</name>
<dbReference type="InterPro" id="IPR005162">
    <property type="entry name" value="Retrotrans_gag_dom"/>
</dbReference>
<gene>
    <name evidence="2" type="primary">B1292H11.23</name>
</gene>
<accession>Q6MWA8</accession>
<evidence type="ECO:0000313" key="3">
    <source>
        <dbReference type="Proteomes" id="UP000000763"/>
    </source>
</evidence>
<dbReference type="iPTMnet" id="Q6MWA8"/>
<dbReference type="AlphaFoldDB" id="Q6MWA8"/>
<reference evidence="3" key="1">
    <citation type="journal article" date="2005" name="Nature">
        <title>The map-based sequence of the rice genome.</title>
        <authorList>
            <consortium name="International rice genome sequencing project (IRGSP)"/>
            <person name="Matsumoto T."/>
            <person name="Wu J."/>
            <person name="Kanamori H."/>
            <person name="Katayose Y."/>
            <person name="Fujisawa M."/>
            <person name="Namiki N."/>
            <person name="Mizuno H."/>
            <person name="Yamamoto K."/>
            <person name="Antonio B.A."/>
            <person name="Baba T."/>
            <person name="Sakata K."/>
            <person name="Nagamura Y."/>
            <person name="Aoki H."/>
            <person name="Arikawa K."/>
            <person name="Arita K."/>
            <person name="Bito T."/>
            <person name="Chiden Y."/>
            <person name="Fujitsuka N."/>
            <person name="Fukunaka R."/>
            <person name="Hamada M."/>
            <person name="Harada C."/>
            <person name="Hayashi A."/>
            <person name="Hijishita S."/>
            <person name="Honda M."/>
            <person name="Hosokawa S."/>
            <person name="Ichikawa Y."/>
            <person name="Idonuma A."/>
            <person name="Iijima M."/>
            <person name="Ikeda M."/>
            <person name="Ikeno M."/>
            <person name="Ito K."/>
            <person name="Ito S."/>
            <person name="Ito T."/>
            <person name="Ito Y."/>
            <person name="Ito Y."/>
            <person name="Iwabuchi A."/>
            <person name="Kamiya K."/>
            <person name="Karasawa W."/>
            <person name="Kurita K."/>
            <person name="Katagiri S."/>
            <person name="Kikuta A."/>
            <person name="Kobayashi H."/>
            <person name="Kobayashi N."/>
            <person name="Machita K."/>
            <person name="Maehara T."/>
            <person name="Masukawa M."/>
            <person name="Mizubayashi T."/>
            <person name="Mukai Y."/>
            <person name="Nagasaki H."/>
            <person name="Nagata Y."/>
            <person name="Naito S."/>
            <person name="Nakashima M."/>
            <person name="Nakama Y."/>
            <person name="Nakamichi Y."/>
            <person name="Nakamura M."/>
            <person name="Meguro A."/>
            <person name="Negishi M."/>
            <person name="Ohta I."/>
            <person name="Ohta T."/>
            <person name="Okamoto M."/>
            <person name="Ono N."/>
            <person name="Saji S."/>
            <person name="Sakaguchi M."/>
            <person name="Sakai K."/>
            <person name="Shibata M."/>
            <person name="Shimokawa T."/>
            <person name="Song J."/>
            <person name="Takazaki Y."/>
            <person name="Terasawa K."/>
            <person name="Tsugane M."/>
            <person name="Tsuji K."/>
            <person name="Ueda S."/>
            <person name="Waki K."/>
            <person name="Yamagata H."/>
            <person name="Yamamoto M."/>
            <person name="Yamamoto S."/>
            <person name="Yamane H."/>
            <person name="Yoshiki S."/>
            <person name="Yoshihara R."/>
            <person name="Yukawa K."/>
            <person name="Zhong H."/>
            <person name="Yano M."/>
            <person name="Yuan Q."/>
            <person name="Ouyang S."/>
            <person name="Liu J."/>
            <person name="Jones K.M."/>
            <person name="Gansberger K."/>
            <person name="Moffat K."/>
            <person name="Hill J."/>
            <person name="Bera J."/>
            <person name="Fadrosh D."/>
            <person name="Jin S."/>
            <person name="Johri S."/>
            <person name="Kim M."/>
            <person name="Overton L."/>
            <person name="Reardon M."/>
            <person name="Tsitrin T."/>
            <person name="Vuong H."/>
            <person name="Weaver B."/>
            <person name="Ciecko A."/>
            <person name="Tallon L."/>
            <person name="Jackson J."/>
            <person name="Pai G."/>
            <person name="Aken S.V."/>
            <person name="Utterback T."/>
            <person name="Reidmuller S."/>
            <person name="Feldblyum T."/>
            <person name="Hsiao J."/>
            <person name="Zismann V."/>
            <person name="Iobst S."/>
            <person name="de Vazeille A.R."/>
            <person name="Buell C.R."/>
            <person name="Ying K."/>
            <person name="Li Y."/>
            <person name="Lu T."/>
            <person name="Huang Y."/>
            <person name="Zhao Q."/>
            <person name="Feng Q."/>
            <person name="Zhang L."/>
            <person name="Zhu J."/>
            <person name="Weng Q."/>
            <person name="Mu J."/>
            <person name="Lu Y."/>
            <person name="Fan D."/>
            <person name="Liu Y."/>
            <person name="Guan J."/>
            <person name="Zhang Y."/>
            <person name="Yu S."/>
            <person name="Liu X."/>
            <person name="Zhang Y."/>
            <person name="Hong G."/>
            <person name="Han B."/>
            <person name="Choisne N."/>
            <person name="Demange N."/>
            <person name="Orjeda G."/>
            <person name="Samain S."/>
            <person name="Cattolico L."/>
            <person name="Pelletier E."/>
            <person name="Couloux A."/>
            <person name="Segurens B."/>
            <person name="Wincker P."/>
            <person name="D'Hont A."/>
            <person name="Scarpelli C."/>
            <person name="Weissenbach J."/>
            <person name="Salanoubat M."/>
            <person name="Quetier F."/>
            <person name="Yu Y."/>
            <person name="Kim H.R."/>
            <person name="Rambo T."/>
            <person name="Currie J."/>
            <person name="Collura K."/>
            <person name="Luo M."/>
            <person name="Yang T."/>
            <person name="Ammiraju J.S.S."/>
            <person name="Engler F."/>
            <person name="Soderlund C."/>
            <person name="Wing R.A."/>
            <person name="Palmer L.E."/>
            <person name="de la Bastide M."/>
            <person name="Spiegel L."/>
            <person name="Nascimento L."/>
            <person name="Zutavern T."/>
            <person name="O'Shaughnessy A."/>
            <person name="Dike S."/>
            <person name="Dedhia N."/>
            <person name="Preston R."/>
            <person name="Balija V."/>
            <person name="McCombie W.R."/>
            <person name="Chow T."/>
            <person name="Chen H."/>
            <person name="Chung M."/>
            <person name="Chen C."/>
            <person name="Shaw J."/>
            <person name="Wu H."/>
            <person name="Hsiao K."/>
            <person name="Chao Y."/>
            <person name="Chu M."/>
            <person name="Cheng C."/>
            <person name="Hour A."/>
            <person name="Lee P."/>
            <person name="Lin S."/>
            <person name="Lin Y."/>
            <person name="Liou J."/>
            <person name="Liu S."/>
            <person name="Hsing Y."/>
            <person name="Raghuvanshi S."/>
            <person name="Mohanty A."/>
            <person name="Bharti A.K."/>
            <person name="Gaur A."/>
            <person name="Gupta V."/>
            <person name="Kumar D."/>
            <person name="Ravi V."/>
            <person name="Vij S."/>
            <person name="Kapur A."/>
            <person name="Khurana P."/>
            <person name="Khurana P."/>
            <person name="Khurana J.P."/>
            <person name="Tyagi A.K."/>
            <person name="Gaikwad K."/>
            <person name="Singh A."/>
            <person name="Dalal V."/>
            <person name="Srivastava S."/>
            <person name="Dixit A."/>
            <person name="Pal A.K."/>
            <person name="Ghazi I.A."/>
            <person name="Yadav M."/>
            <person name="Pandit A."/>
            <person name="Bhargava A."/>
            <person name="Sureshbabu K."/>
            <person name="Batra K."/>
            <person name="Sharma T.R."/>
            <person name="Mohapatra T."/>
            <person name="Singh N.K."/>
            <person name="Messing J."/>
            <person name="Nelson A.B."/>
            <person name="Fuks G."/>
            <person name="Kavchok S."/>
            <person name="Keizer G."/>
            <person name="Linton E."/>
            <person name="Llaca V."/>
            <person name="Song R."/>
            <person name="Tanyolac B."/>
            <person name="Young S."/>
            <person name="Ho-Il K."/>
            <person name="Hahn J.H."/>
            <person name="Sangsakoo G."/>
            <person name="Vanavichit A."/>
            <person name="de Mattos Luiz.A.T."/>
            <person name="Zimmer P.D."/>
            <person name="Malone G."/>
            <person name="Dellagostin O."/>
            <person name="de Oliveira A.C."/>
            <person name="Bevan M."/>
            <person name="Bancroft I."/>
            <person name="Minx P."/>
            <person name="Cordum H."/>
            <person name="Wilson R."/>
            <person name="Cheng Z."/>
            <person name="Jin W."/>
            <person name="Jiang J."/>
            <person name="Leong S.A."/>
            <person name="Iwama H."/>
            <person name="Gojobori T."/>
            <person name="Itoh T."/>
            <person name="Niimura Y."/>
            <person name="Fujii Y."/>
            <person name="Habara T."/>
            <person name="Sakai H."/>
            <person name="Sato Y."/>
            <person name="Wilson G."/>
            <person name="Kumar K."/>
            <person name="McCouch S."/>
            <person name="Juretic N."/>
            <person name="Hoen D."/>
            <person name="Wright S."/>
            <person name="Bruskiewich R."/>
            <person name="Bureau T."/>
            <person name="Miyao A."/>
            <person name="Hirochika H."/>
            <person name="Nishikawa T."/>
            <person name="Kadowaki K."/>
            <person name="Sugiura M."/>
            <person name="Burr B."/>
            <person name="Sasaki T."/>
        </authorList>
    </citation>
    <scope>NUCLEOTIDE SEQUENCE [LARGE SCALE GENOMIC DNA]</scope>
    <source>
        <strain evidence="3">cv. Nipponbare</strain>
    </source>
</reference>
<organism evidence="2 3">
    <name type="scientific">Oryza sativa subsp. japonica</name>
    <name type="common">Rice</name>
    <dbReference type="NCBI Taxonomy" id="39947"/>
    <lineage>
        <taxon>Eukaryota</taxon>
        <taxon>Viridiplantae</taxon>
        <taxon>Streptophyta</taxon>
        <taxon>Embryophyta</taxon>
        <taxon>Tracheophyta</taxon>
        <taxon>Spermatophyta</taxon>
        <taxon>Magnoliopsida</taxon>
        <taxon>Liliopsida</taxon>
        <taxon>Poales</taxon>
        <taxon>Poaceae</taxon>
        <taxon>BOP clade</taxon>
        <taxon>Oryzoideae</taxon>
        <taxon>Oryzeae</taxon>
        <taxon>Oryzinae</taxon>
        <taxon>Oryza</taxon>
        <taxon>Oryza sativa</taxon>
    </lineage>
</organism>
<evidence type="ECO:0000313" key="2">
    <source>
        <dbReference type="EMBL" id="CAE76037.1"/>
    </source>
</evidence>
<dbReference type="Proteomes" id="UP000000763">
    <property type="component" value="Chromosome 4"/>
</dbReference>
<dbReference type="InterPro" id="IPR020891">
    <property type="entry name" value="UPF0758_CS"/>
</dbReference>
<proteinExistence type="predicted"/>
<protein>
    <submittedName>
        <fullName evidence="2">B1292H11.23 protein</fullName>
    </submittedName>
</protein>
<dbReference type="EMBL" id="BX842606">
    <property type="protein sequence ID" value="CAE76037.1"/>
    <property type="molecule type" value="Genomic_DNA"/>
</dbReference>
<feature type="domain" description="Retrotransposon gag" evidence="1">
    <location>
        <begin position="40"/>
        <end position="106"/>
    </location>
</feature>
<dbReference type="PROSITE" id="PS01302">
    <property type="entry name" value="UPF0758"/>
    <property type="match status" value="1"/>
</dbReference>
<sequence>MERSIFQLSAPRGEFYEPPPSSEPILTTGYEIRPEFISMKLRDKFCITFFPVTRITTLRVEILSFQQINKELIGAVWSRFTNLVQSGPTLSIPDYALLQHFHTGLDRESAFYLDITAGGSFMHKTLAKGKEILDCISENTLIEEENFQAKDKFETSTLEDENSTNEHESFSFKISQDSCSNKESPKSCQFNATSLCEDHNHPSGLVSHMFRRLVIDAFIYHKYCKSRICCGTDLTA</sequence>
<dbReference type="Pfam" id="PF03732">
    <property type="entry name" value="Retrotrans_gag"/>
    <property type="match status" value="1"/>
</dbReference>